<evidence type="ECO:0000313" key="1">
    <source>
        <dbReference type="EMBL" id="AFU68153.1"/>
    </source>
</evidence>
<protein>
    <submittedName>
        <fullName evidence="1">Uncharacterized protein</fullName>
    </submittedName>
</protein>
<dbReference type="AlphaFoldDB" id="K4IE80"/>
<evidence type="ECO:0000313" key="2">
    <source>
        <dbReference type="Proteomes" id="UP000008514"/>
    </source>
</evidence>
<dbReference type="EMBL" id="CP003879">
    <property type="protein sequence ID" value="AFU68153.1"/>
    <property type="molecule type" value="Genomic_DNA"/>
</dbReference>
<dbReference type="STRING" id="313595.P700755_001215"/>
<name>K4IE80_PSYTT</name>
<gene>
    <name evidence="1" type="ordered locus">P700755_001215</name>
</gene>
<reference evidence="1" key="2">
    <citation type="submission" date="2012-09" db="EMBL/GenBank/DDBJ databases">
        <title>The complete sequence of Psychroflexus torquis an extreme psychrophile from sea-ice that is stimulated by light.</title>
        <authorList>
            <person name="Feng S."/>
            <person name="Powell S.M."/>
            <person name="Bowman J.P."/>
        </authorList>
    </citation>
    <scope>NUCLEOTIDE SEQUENCE [LARGE SCALE GENOMIC DNA]</scope>
    <source>
        <strain evidence="1">ATCC 700755</strain>
    </source>
</reference>
<keyword evidence="2" id="KW-1185">Reference proteome</keyword>
<organism evidence="1 2">
    <name type="scientific">Psychroflexus torquis (strain ATCC 700755 / CIP 106069 / ACAM 623)</name>
    <dbReference type="NCBI Taxonomy" id="313595"/>
    <lineage>
        <taxon>Bacteria</taxon>
        <taxon>Pseudomonadati</taxon>
        <taxon>Bacteroidota</taxon>
        <taxon>Flavobacteriia</taxon>
        <taxon>Flavobacteriales</taxon>
        <taxon>Flavobacteriaceae</taxon>
        <taxon>Psychroflexus</taxon>
    </lineage>
</organism>
<dbReference type="HOGENOM" id="CLU_3156981_0_0_10"/>
<reference evidence="1" key="1">
    <citation type="submission" date="2006-03" db="EMBL/GenBank/DDBJ databases">
        <authorList>
            <person name="Bowman J."/>
            <person name="Ferriera S."/>
            <person name="Johnson J."/>
            <person name="Kravitz S."/>
            <person name="Halpern A."/>
            <person name="Remington K."/>
            <person name="Beeson K."/>
            <person name="Tran B."/>
            <person name="Rogers Y.-H."/>
            <person name="Friedman R."/>
            <person name="Venter J.C."/>
        </authorList>
    </citation>
    <scope>NUCLEOTIDE SEQUENCE [LARGE SCALE GENOMIC DNA]</scope>
    <source>
        <strain evidence="1">ATCC 700755</strain>
    </source>
</reference>
<dbReference type="KEGG" id="ptq:P700755_001215"/>
<sequence length="48" mass="5231">MYLGGSGFINGSSLEELSELKRLNTNSYSVIFDSEYESEGATHILASI</sequence>
<dbReference type="Proteomes" id="UP000008514">
    <property type="component" value="Chromosome"/>
</dbReference>
<proteinExistence type="predicted"/>
<accession>K4IE80</accession>